<comment type="caution">
    <text evidence="1">The sequence shown here is derived from an EMBL/GenBank/DDBJ whole genome shotgun (WGS) entry which is preliminary data.</text>
</comment>
<accession>A0A2W5VCY7</accession>
<organism evidence="1 2">
    <name type="scientific">Caulobacter segnis</name>
    <dbReference type="NCBI Taxonomy" id="88688"/>
    <lineage>
        <taxon>Bacteria</taxon>
        <taxon>Pseudomonadati</taxon>
        <taxon>Pseudomonadota</taxon>
        <taxon>Alphaproteobacteria</taxon>
        <taxon>Caulobacterales</taxon>
        <taxon>Caulobacteraceae</taxon>
        <taxon>Caulobacter</taxon>
    </lineage>
</organism>
<name>A0A2W5VCY7_9CAUL</name>
<gene>
    <name evidence="1" type="ORF">DI526_01205</name>
</gene>
<evidence type="ECO:0000313" key="2">
    <source>
        <dbReference type="Proteomes" id="UP000249393"/>
    </source>
</evidence>
<protein>
    <submittedName>
        <fullName evidence="1">Uncharacterized protein</fullName>
    </submittedName>
</protein>
<dbReference type="Proteomes" id="UP000249393">
    <property type="component" value="Unassembled WGS sequence"/>
</dbReference>
<dbReference type="EMBL" id="QFQZ01000002">
    <property type="protein sequence ID" value="PZR37162.1"/>
    <property type="molecule type" value="Genomic_DNA"/>
</dbReference>
<evidence type="ECO:0000313" key="1">
    <source>
        <dbReference type="EMBL" id="PZR37162.1"/>
    </source>
</evidence>
<dbReference type="AlphaFoldDB" id="A0A2W5VCY7"/>
<dbReference type="RefSeq" id="WP_304273111.1">
    <property type="nucleotide sequence ID" value="NZ_QFQZ01000002.1"/>
</dbReference>
<sequence>MSLAFNSGGAGGAVSALGASEAHIGEVGGRTVVQTQALAGSTTQYAAGDAIGGLLTFAGFGRIAGGTGLVQMASVMSKSAQTFACDLVLFHTAPAASAFVDNNAAVIAAADWDKILGVVHISDWTALGGPSFAEATQLAMAYKVAVGQTDIYGVLISRGTPTLNSATDLKVALKAILD</sequence>
<proteinExistence type="predicted"/>
<reference evidence="1 2" key="1">
    <citation type="submission" date="2017-08" db="EMBL/GenBank/DDBJ databases">
        <title>Infants hospitalized years apart are colonized by the same room-sourced microbial strains.</title>
        <authorList>
            <person name="Brooks B."/>
            <person name="Olm M.R."/>
            <person name="Firek B.A."/>
            <person name="Baker R."/>
            <person name="Thomas B.C."/>
            <person name="Morowitz M.J."/>
            <person name="Banfield J.F."/>
        </authorList>
    </citation>
    <scope>NUCLEOTIDE SEQUENCE [LARGE SCALE GENOMIC DNA]</scope>
    <source>
        <strain evidence="1">S2_003_000_R2_4</strain>
    </source>
</reference>